<feature type="compositionally biased region" description="Low complexity" evidence="7">
    <location>
        <begin position="534"/>
        <end position="552"/>
    </location>
</feature>
<feature type="transmembrane region" description="Helical" evidence="8">
    <location>
        <begin position="62"/>
        <end position="83"/>
    </location>
</feature>
<dbReference type="Proteomes" id="UP000655420">
    <property type="component" value="Unassembled WGS sequence"/>
</dbReference>
<keyword evidence="5 8" id="KW-1133">Transmembrane helix</keyword>
<dbReference type="PANTHER" id="PTHR23513:SF11">
    <property type="entry name" value="STAPHYLOFERRIN A TRANSPORTER"/>
    <property type="match status" value="1"/>
</dbReference>
<feature type="transmembrane region" description="Helical" evidence="8">
    <location>
        <begin position="183"/>
        <end position="203"/>
    </location>
</feature>
<feature type="domain" description="Major facilitator superfamily (MFS) profile" evidence="9">
    <location>
        <begin position="25"/>
        <end position="413"/>
    </location>
</feature>
<evidence type="ECO:0000313" key="10">
    <source>
        <dbReference type="EMBL" id="MBK0400980.1"/>
    </source>
</evidence>
<dbReference type="CDD" id="cd06173">
    <property type="entry name" value="MFS_MefA_like"/>
    <property type="match status" value="1"/>
</dbReference>
<evidence type="ECO:0000256" key="7">
    <source>
        <dbReference type="SAM" id="MobiDB-lite"/>
    </source>
</evidence>
<name>A0A8J7MAU1_9RHOB</name>
<accession>A0A8J7MAU1</accession>
<evidence type="ECO:0000256" key="4">
    <source>
        <dbReference type="ARBA" id="ARBA00022692"/>
    </source>
</evidence>
<evidence type="ECO:0000259" key="9">
    <source>
        <dbReference type="PROSITE" id="PS50850"/>
    </source>
</evidence>
<dbReference type="Gene3D" id="1.20.1250.20">
    <property type="entry name" value="MFS general substrate transporter like domains"/>
    <property type="match status" value="1"/>
</dbReference>
<feature type="transmembrane region" description="Helical" evidence="8">
    <location>
        <begin position="325"/>
        <end position="345"/>
    </location>
</feature>
<comment type="subcellular location">
    <subcellularLocation>
        <location evidence="1">Cell membrane</location>
        <topology evidence="1">Multi-pass membrane protein</topology>
    </subcellularLocation>
</comment>
<feature type="transmembrane region" description="Helical" evidence="8">
    <location>
        <begin position="357"/>
        <end position="378"/>
    </location>
</feature>
<protein>
    <submittedName>
        <fullName evidence="10">MFS transporter</fullName>
    </submittedName>
</protein>
<gene>
    <name evidence="10" type="ORF">H0I76_17410</name>
</gene>
<feature type="transmembrane region" description="Helical" evidence="8">
    <location>
        <begin position="271"/>
        <end position="289"/>
    </location>
</feature>
<keyword evidence="3" id="KW-1003">Cell membrane</keyword>
<evidence type="ECO:0000313" key="11">
    <source>
        <dbReference type="Proteomes" id="UP000655420"/>
    </source>
</evidence>
<dbReference type="RefSeq" id="WP_200612890.1">
    <property type="nucleotide sequence ID" value="NZ_JAEHHL010000012.1"/>
</dbReference>
<dbReference type="GO" id="GO:0005886">
    <property type="term" value="C:plasma membrane"/>
    <property type="evidence" value="ECO:0007669"/>
    <property type="project" value="UniProtKB-SubCell"/>
</dbReference>
<feature type="transmembrane region" description="Helical" evidence="8">
    <location>
        <begin position="239"/>
        <end position="259"/>
    </location>
</feature>
<dbReference type="PANTHER" id="PTHR23513">
    <property type="entry name" value="INTEGRAL MEMBRANE EFFLUX PROTEIN-RELATED"/>
    <property type="match status" value="1"/>
</dbReference>
<sequence>MSDTDGQDLSDRPSPSALAPLRHRAFAILWVATVASNVGTWMNDVGAGWLMTELAPSPATVALVQAATTLPVFLFALPAGALADITDRRRLLIRVNLGMALTAAAMTRLVAAGAMTASLLLVFTFLLGAGAAFVAPAWQAVVPGLVPRADLPSAVSLNSVGINVSRAIGPAVAGALIVALGLWAPFLVNALSFLGILVALGLWRGERAGGDRVPPETLVPAMLAGLRYACNSRALQRTLVRAAAFFLFASCYWAMLPLIARDVLGGGAELYGLLLGAVGAGAVSGAAALPIARRHLGADGMVAAGSVATALTLVAFALAPGHAVAVGAAAVGGLAWIAVLSSLQVSTQTALPDWVRARGLSLFLMVFSGTMALGSLVWGQVATATGITTALLIAAAGAIVAVPLSWRAKLTTGAAPDLGPAMHWPEPVWTLPGEAGDRRMAVHVTYVVKRADQTAFLAMMHELAMARRRNGGYAWSLMQDAADPERFVEAWSESSWTQHLRHHARVTGAERLLQEQVRALLAPGTAPDIRHLVAPAPEAETEQPTTESDGRA</sequence>
<feature type="transmembrane region" description="Helical" evidence="8">
    <location>
        <begin position="301"/>
        <end position="319"/>
    </location>
</feature>
<dbReference type="GO" id="GO:0022857">
    <property type="term" value="F:transmembrane transporter activity"/>
    <property type="evidence" value="ECO:0007669"/>
    <property type="project" value="InterPro"/>
</dbReference>
<dbReference type="PROSITE" id="PS50850">
    <property type="entry name" value="MFS"/>
    <property type="match status" value="1"/>
</dbReference>
<dbReference type="InterPro" id="IPR036259">
    <property type="entry name" value="MFS_trans_sf"/>
</dbReference>
<feature type="region of interest" description="Disordered" evidence="7">
    <location>
        <begin position="528"/>
        <end position="552"/>
    </location>
</feature>
<reference evidence="10" key="1">
    <citation type="submission" date="2020-12" db="EMBL/GenBank/DDBJ databases">
        <title>Bacterial taxonomy.</title>
        <authorList>
            <person name="Pan X."/>
        </authorList>
    </citation>
    <scope>NUCLEOTIDE SEQUENCE</scope>
    <source>
        <strain evidence="10">M0105</strain>
    </source>
</reference>
<dbReference type="Pfam" id="PF05977">
    <property type="entry name" value="MFS_3"/>
    <property type="match status" value="1"/>
</dbReference>
<dbReference type="InterPro" id="IPR020846">
    <property type="entry name" value="MFS_dom"/>
</dbReference>
<dbReference type="InterPro" id="IPR010290">
    <property type="entry name" value="TM_effector"/>
</dbReference>
<keyword evidence="6 8" id="KW-0472">Membrane</keyword>
<feature type="transmembrane region" description="Helical" evidence="8">
    <location>
        <begin position="120"/>
        <end position="142"/>
    </location>
</feature>
<proteinExistence type="predicted"/>
<keyword evidence="11" id="KW-1185">Reference proteome</keyword>
<dbReference type="SUPFAM" id="SSF103473">
    <property type="entry name" value="MFS general substrate transporter"/>
    <property type="match status" value="1"/>
</dbReference>
<dbReference type="EMBL" id="JAEHHL010000012">
    <property type="protein sequence ID" value="MBK0400980.1"/>
    <property type="molecule type" value="Genomic_DNA"/>
</dbReference>
<keyword evidence="4 8" id="KW-0812">Transmembrane</keyword>
<dbReference type="AlphaFoldDB" id="A0A8J7MAU1"/>
<feature type="transmembrane region" description="Helical" evidence="8">
    <location>
        <begin position="384"/>
        <end position="406"/>
    </location>
</feature>
<keyword evidence="2" id="KW-0813">Transport</keyword>
<evidence type="ECO:0000256" key="2">
    <source>
        <dbReference type="ARBA" id="ARBA00022448"/>
    </source>
</evidence>
<evidence type="ECO:0000256" key="1">
    <source>
        <dbReference type="ARBA" id="ARBA00004651"/>
    </source>
</evidence>
<comment type="caution">
    <text evidence="10">The sequence shown here is derived from an EMBL/GenBank/DDBJ whole genome shotgun (WGS) entry which is preliminary data.</text>
</comment>
<evidence type="ECO:0000256" key="3">
    <source>
        <dbReference type="ARBA" id="ARBA00022475"/>
    </source>
</evidence>
<evidence type="ECO:0000256" key="5">
    <source>
        <dbReference type="ARBA" id="ARBA00022989"/>
    </source>
</evidence>
<organism evidence="10 11">
    <name type="scientific">Thermohalobaculum xanthum</name>
    <dbReference type="NCBI Taxonomy" id="2753746"/>
    <lineage>
        <taxon>Bacteria</taxon>
        <taxon>Pseudomonadati</taxon>
        <taxon>Pseudomonadota</taxon>
        <taxon>Alphaproteobacteria</taxon>
        <taxon>Rhodobacterales</taxon>
        <taxon>Paracoccaceae</taxon>
        <taxon>Thermohalobaculum</taxon>
    </lineage>
</organism>
<evidence type="ECO:0000256" key="8">
    <source>
        <dbReference type="SAM" id="Phobius"/>
    </source>
</evidence>
<evidence type="ECO:0000256" key="6">
    <source>
        <dbReference type="ARBA" id="ARBA00023136"/>
    </source>
</evidence>